<dbReference type="InterPro" id="IPR011868">
    <property type="entry name" value="ModC_ABC_ATP-bd"/>
</dbReference>
<dbReference type="InterPro" id="IPR005116">
    <property type="entry name" value="Transp-assoc_OB_typ1"/>
</dbReference>
<dbReference type="SMART" id="SM00382">
    <property type="entry name" value="AAA"/>
    <property type="match status" value="1"/>
</dbReference>
<dbReference type="OrthoDB" id="9802264at2"/>
<dbReference type="Gene3D" id="3.40.50.300">
    <property type="entry name" value="P-loop containing nucleotide triphosphate hydrolases"/>
    <property type="match status" value="1"/>
</dbReference>
<keyword evidence="7" id="KW-1278">Translocase</keyword>
<reference evidence="12 13" key="1">
    <citation type="submission" date="2014-01" db="EMBL/GenBank/DDBJ databases">
        <title>Full genme sequencing of cellulolytic bacterium Gynuella sunshinyii YC6258T gen. nov., sp. nov.</title>
        <authorList>
            <person name="Khan H."/>
            <person name="Chung E.J."/>
            <person name="Chung Y.R."/>
        </authorList>
    </citation>
    <scope>NUCLEOTIDE SEQUENCE [LARGE SCALE GENOMIC DNA]</scope>
    <source>
        <strain evidence="12 13">YC6258</strain>
    </source>
</reference>
<dbReference type="HOGENOM" id="CLU_000604_1_1_6"/>
<dbReference type="AlphaFoldDB" id="A0A0C5VFU7"/>
<dbReference type="KEGG" id="gsn:YC6258_01021"/>
<evidence type="ECO:0000256" key="7">
    <source>
        <dbReference type="ARBA" id="ARBA00022967"/>
    </source>
</evidence>
<dbReference type="SUPFAM" id="SSF50331">
    <property type="entry name" value="MOP-like"/>
    <property type="match status" value="1"/>
</dbReference>
<dbReference type="PATRIC" id="fig|1445510.3.peg.997"/>
<feature type="domain" description="Mop" evidence="11">
    <location>
        <begin position="292"/>
        <end position="357"/>
    </location>
</feature>
<evidence type="ECO:0000256" key="1">
    <source>
        <dbReference type="ARBA" id="ARBA00022448"/>
    </source>
</evidence>
<dbReference type="GO" id="GO:0005524">
    <property type="term" value="F:ATP binding"/>
    <property type="evidence" value="ECO:0007669"/>
    <property type="project" value="UniProtKB-KW"/>
</dbReference>
<sequence>MTVQACFSGTQGHFVLDAAFEFPVRGVTALFGPSGCGKTTLLRCMAGLNYLPQGRFTIAGEVWQDEQVFLKPYQRSVGYVFQEASLFPHLSVRENLLYGARRCQTNTPYPIDFDELVSLLGILPLLDRSPARLSGGERQRIAIGRALLTQPRILLMDEPLSALDHQSKQDILPYLERLHERLSIPVVYVTHAIEEVARLADHIVLLEQGKVQAAGNITETLSRLDFNIRQDEHAAVVLPATIVEQDKRWHLARAKFVGGSLWVRGHGLQLNQSIRLRVLARDVSIGLHPIDQVSIQNRLPATITELAVSDDPAVMLLRLNVDGSPLLARLTSRSAHELRLEAGQRIWAQIKSVAVLE</sequence>
<dbReference type="InterPro" id="IPR027417">
    <property type="entry name" value="P-loop_NTPase"/>
</dbReference>
<evidence type="ECO:0000259" key="11">
    <source>
        <dbReference type="PROSITE" id="PS51866"/>
    </source>
</evidence>
<keyword evidence="5" id="KW-0547">Nucleotide-binding</keyword>
<dbReference type="Pfam" id="PF00005">
    <property type="entry name" value="ABC_tran"/>
    <property type="match status" value="1"/>
</dbReference>
<dbReference type="InterPro" id="IPR004606">
    <property type="entry name" value="Mop_domain"/>
</dbReference>
<dbReference type="GO" id="GO:0015098">
    <property type="term" value="F:molybdate ion transmembrane transporter activity"/>
    <property type="evidence" value="ECO:0007669"/>
    <property type="project" value="InterPro"/>
</dbReference>
<evidence type="ECO:0000256" key="4">
    <source>
        <dbReference type="ARBA" id="ARBA00022519"/>
    </source>
</evidence>
<keyword evidence="4" id="KW-0997">Cell inner membrane</keyword>
<dbReference type="InterPro" id="IPR017871">
    <property type="entry name" value="ABC_transporter-like_CS"/>
</dbReference>
<evidence type="ECO:0000256" key="8">
    <source>
        <dbReference type="ARBA" id="ARBA00023136"/>
    </source>
</evidence>
<protein>
    <submittedName>
        <fullName evidence="12">ABC-type molybdate transport system, ATPase component</fullName>
    </submittedName>
</protein>
<gene>
    <name evidence="12" type="ORF">YC6258_01021</name>
</gene>
<evidence type="ECO:0000313" key="13">
    <source>
        <dbReference type="Proteomes" id="UP000032266"/>
    </source>
</evidence>
<dbReference type="RefSeq" id="WP_052830050.1">
    <property type="nucleotide sequence ID" value="NZ_CP007142.1"/>
</dbReference>
<keyword evidence="1" id="KW-0813">Transport</keyword>
<keyword evidence="3 9" id="KW-0500">Molybdenum</keyword>
<dbReference type="Gene3D" id="2.40.50.100">
    <property type="match status" value="1"/>
</dbReference>
<keyword evidence="13" id="KW-1185">Reference proteome</keyword>
<evidence type="ECO:0000256" key="9">
    <source>
        <dbReference type="PROSITE-ProRule" id="PRU01213"/>
    </source>
</evidence>
<dbReference type="InterPro" id="IPR003439">
    <property type="entry name" value="ABC_transporter-like_ATP-bd"/>
</dbReference>
<dbReference type="GO" id="GO:0140359">
    <property type="term" value="F:ABC-type transporter activity"/>
    <property type="evidence" value="ECO:0007669"/>
    <property type="project" value="InterPro"/>
</dbReference>
<dbReference type="SUPFAM" id="SSF52540">
    <property type="entry name" value="P-loop containing nucleoside triphosphate hydrolases"/>
    <property type="match status" value="1"/>
</dbReference>
<proteinExistence type="predicted"/>
<dbReference type="InterPro" id="IPR003593">
    <property type="entry name" value="AAA+_ATPase"/>
</dbReference>
<evidence type="ECO:0000256" key="6">
    <source>
        <dbReference type="ARBA" id="ARBA00022840"/>
    </source>
</evidence>
<accession>A0A0C5VFU7</accession>
<dbReference type="PANTHER" id="PTHR43514">
    <property type="entry name" value="ABC TRANSPORTER I FAMILY MEMBER 10"/>
    <property type="match status" value="1"/>
</dbReference>
<dbReference type="GO" id="GO:0016887">
    <property type="term" value="F:ATP hydrolysis activity"/>
    <property type="evidence" value="ECO:0007669"/>
    <property type="project" value="InterPro"/>
</dbReference>
<dbReference type="PROSITE" id="PS00211">
    <property type="entry name" value="ABC_TRANSPORTER_1"/>
    <property type="match status" value="1"/>
</dbReference>
<evidence type="ECO:0000256" key="2">
    <source>
        <dbReference type="ARBA" id="ARBA00022475"/>
    </source>
</evidence>
<dbReference type="PROSITE" id="PS50893">
    <property type="entry name" value="ABC_TRANSPORTER_2"/>
    <property type="match status" value="1"/>
</dbReference>
<keyword evidence="6" id="KW-0067">ATP-binding</keyword>
<keyword evidence="8" id="KW-0472">Membrane</keyword>
<organism evidence="12 13">
    <name type="scientific">Gynuella sunshinyii YC6258</name>
    <dbReference type="NCBI Taxonomy" id="1445510"/>
    <lineage>
        <taxon>Bacteria</taxon>
        <taxon>Pseudomonadati</taxon>
        <taxon>Pseudomonadota</taxon>
        <taxon>Gammaproteobacteria</taxon>
        <taxon>Oceanospirillales</taxon>
        <taxon>Saccharospirillaceae</taxon>
        <taxon>Gynuella</taxon>
    </lineage>
</organism>
<evidence type="ECO:0000256" key="5">
    <source>
        <dbReference type="ARBA" id="ARBA00022741"/>
    </source>
</evidence>
<feature type="domain" description="ABC transporter" evidence="10">
    <location>
        <begin position="1"/>
        <end position="233"/>
    </location>
</feature>
<evidence type="ECO:0000313" key="12">
    <source>
        <dbReference type="EMBL" id="AJQ93071.1"/>
    </source>
</evidence>
<dbReference type="STRING" id="1445510.YC6258_01021"/>
<dbReference type="EMBL" id="CP007142">
    <property type="protein sequence ID" value="AJQ93071.1"/>
    <property type="molecule type" value="Genomic_DNA"/>
</dbReference>
<keyword evidence="2" id="KW-1003">Cell membrane</keyword>
<dbReference type="GO" id="GO:0016020">
    <property type="term" value="C:membrane"/>
    <property type="evidence" value="ECO:0007669"/>
    <property type="project" value="InterPro"/>
</dbReference>
<dbReference type="InterPro" id="IPR008995">
    <property type="entry name" value="Mo/tungstate-bd_C_term_dom"/>
</dbReference>
<dbReference type="PROSITE" id="PS51866">
    <property type="entry name" value="MOP"/>
    <property type="match status" value="1"/>
</dbReference>
<dbReference type="Proteomes" id="UP000032266">
    <property type="component" value="Chromosome"/>
</dbReference>
<dbReference type="PANTHER" id="PTHR43514:SF10">
    <property type="entry name" value="MOLYBDENUM IMPORT ATP-BINDING PROTEIN MODC 2"/>
    <property type="match status" value="1"/>
</dbReference>
<dbReference type="NCBIfam" id="TIGR02142">
    <property type="entry name" value="modC_ABC"/>
    <property type="match status" value="1"/>
</dbReference>
<dbReference type="InterPro" id="IPR050334">
    <property type="entry name" value="Molybdenum_import_ModC"/>
</dbReference>
<evidence type="ECO:0000256" key="3">
    <source>
        <dbReference type="ARBA" id="ARBA00022505"/>
    </source>
</evidence>
<dbReference type="Pfam" id="PF03459">
    <property type="entry name" value="TOBE"/>
    <property type="match status" value="1"/>
</dbReference>
<evidence type="ECO:0000259" key="10">
    <source>
        <dbReference type="PROSITE" id="PS50893"/>
    </source>
</evidence>
<name>A0A0C5VFU7_9GAMM</name>